<keyword evidence="3 7" id="KW-0812">Transmembrane</keyword>
<keyword evidence="5 7" id="KW-0472">Membrane</keyword>
<feature type="transmembrane region" description="Helical" evidence="7">
    <location>
        <begin position="363"/>
        <end position="386"/>
    </location>
</feature>
<dbReference type="Proteomes" id="UP000054937">
    <property type="component" value="Unassembled WGS sequence"/>
</dbReference>
<dbReference type="GO" id="GO:0016020">
    <property type="term" value="C:membrane"/>
    <property type="evidence" value="ECO:0007669"/>
    <property type="project" value="UniProtKB-SubCell"/>
</dbReference>
<proteinExistence type="predicted"/>
<evidence type="ECO:0000256" key="7">
    <source>
        <dbReference type="SAM" id="Phobius"/>
    </source>
</evidence>
<keyword evidence="2" id="KW-0813">Transport</keyword>
<dbReference type="AlphaFoldDB" id="A0A0V0R1P5"/>
<name>A0A0V0R1P5_PSEPJ</name>
<dbReference type="InterPro" id="IPR036259">
    <property type="entry name" value="MFS_trans_sf"/>
</dbReference>
<dbReference type="EMBL" id="LDAU01000074">
    <property type="protein sequence ID" value="KRX08085.1"/>
    <property type="molecule type" value="Genomic_DNA"/>
</dbReference>
<feature type="compositionally biased region" description="Polar residues" evidence="6">
    <location>
        <begin position="46"/>
        <end position="68"/>
    </location>
</feature>
<feature type="domain" description="Major facilitator superfamily (MFS) profile" evidence="8">
    <location>
        <begin position="100"/>
        <end position="504"/>
    </location>
</feature>
<sequence length="504" mass="57327">MANNSQISYNNIQNDVQNHNQRKFSNQSYENNIKNVLGTNQINQKESLQTTDKQTNDQQIRFRQNQSSADEDKNIYKNEKQHNDNLKKDKVKQNVNYDTVLTLTGFGNYQFAFYLIMIFLGMAEGSQISIFTLLIPILKNEWQVHDFLNSFSASVVFVGALFGSLLAGKFSDKYGRRTPFMYSTGMTVFLQLFQAFCLDIYQLIIVRGILGVLVGFFGPLGVTFTSEFTPSQNRGRYMSIIQVSIAIGQMFGLLIGYLTLDGNLQFGHWRILIIICSVPGIMAWLGGYFFLDESPLFCLANKQYDKCFEILERINIINGQQNIQQLDETMKTQLVQWSKNSHKQQQTGSIKDLYQGKYKQVTLIIWANWFSIMFVYYGIVLMMPYILSKMPPQESSSITNNDITMLGIQGVSDMIGAAIASYLIEIPGFGRTNNMIINLLISGFVSIILYYYQGYQLFLIATIDRFFLSLTTVFAYQFTSEVYPTHIRTTGVGTANAVGKVGGF</sequence>
<evidence type="ECO:0000313" key="9">
    <source>
        <dbReference type="EMBL" id="KRX08085.1"/>
    </source>
</evidence>
<feature type="region of interest" description="Disordered" evidence="6">
    <location>
        <begin position="46"/>
        <end position="87"/>
    </location>
</feature>
<evidence type="ECO:0000256" key="2">
    <source>
        <dbReference type="ARBA" id="ARBA00022448"/>
    </source>
</evidence>
<dbReference type="CDD" id="cd17316">
    <property type="entry name" value="MFS_SV2_like"/>
    <property type="match status" value="1"/>
</dbReference>
<organism evidence="9 10">
    <name type="scientific">Pseudocohnilembus persalinus</name>
    <name type="common">Ciliate</name>
    <dbReference type="NCBI Taxonomy" id="266149"/>
    <lineage>
        <taxon>Eukaryota</taxon>
        <taxon>Sar</taxon>
        <taxon>Alveolata</taxon>
        <taxon>Ciliophora</taxon>
        <taxon>Intramacronucleata</taxon>
        <taxon>Oligohymenophorea</taxon>
        <taxon>Scuticociliatia</taxon>
        <taxon>Philasterida</taxon>
        <taxon>Pseudocohnilembidae</taxon>
        <taxon>Pseudocohnilembus</taxon>
    </lineage>
</organism>
<dbReference type="OrthoDB" id="425067at2759"/>
<feature type="transmembrane region" description="Helical" evidence="7">
    <location>
        <begin position="237"/>
        <end position="259"/>
    </location>
</feature>
<dbReference type="PANTHER" id="PTHR23511">
    <property type="entry name" value="SYNAPTIC VESICLE GLYCOPROTEIN 2"/>
    <property type="match status" value="1"/>
</dbReference>
<dbReference type="PROSITE" id="PS00216">
    <property type="entry name" value="SUGAR_TRANSPORT_1"/>
    <property type="match status" value="1"/>
</dbReference>
<gene>
    <name evidence="9" type="ORF">PPERSA_10447</name>
</gene>
<dbReference type="PANTHER" id="PTHR23511:SF5">
    <property type="entry name" value="MAJOR FACILITATOR-TYPE TRANSPORTER HXNZ-RELATED"/>
    <property type="match status" value="1"/>
</dbReference>
<dbReference type="InterPro" id="IPR020846">
    <property type="entry name" value="MFS_dom"/>
</dbReference>
<reference evidence="9 10" key="1">
    <citation type="journal article" date="2015" name="Sci. Rep.">
        <title>Genome of the facultative scuticociliatosis pathogen Pseudocohnilembus persalinus provides insight into its virulence through horizontal gene transfer.</title>
        <authorList>
            <person name="Xiong J."/>
            <person name="Wang G."/>
            <person name="Cheng J."/>
            <person name="Tian M."/>
            <person name="Pan X."/>
            <person name="Warren A."/>
            <person name="Jiang C."/>
            <person name="Yuan D."/>
            <person name="Miao W."/>
        </authorList>
    </citation>
    <scope>NUCLEOTIDE SEQUENCE [LARGE SCALE GENOMIC DNA]</scope>
    <source>
        <strain evidence="9">36N120E</strain>
    </source>
</reference>
<dbReference type="InterPro" id="IPR005829">
    <property type="entry name" value="Sugar_transporter_CS"/>
</dbReference>
<dbReference type="Gene3D" id="1.20.1250.20">
    <property type="entry name" value="MFS general substrate transporter like domains"/>
    <property type="match status" value="1"/>
</dbReference>
<dbReference type="OMA" id="DLQWLKV"/>
<feature type="transmembrane region" description="Helical" evidence="7">
    <location>
        <begin position="271"/>
        <end position="291"/>
    </location>
</feature>
<dbReference type="InParanoid" id="A0A0V0R1P5"/>
<feature type="transmembrane region" description="Helical" evidence="7">
    <location>
        <begin position="111"/>
        <end position="135"/>
    </location>
</feature>
<evidence type="ECO:0000256" key="5">
    <source>
        <dbReference type="ARBA" id="ARBA00023136"/>
    </source>
</evidence>
<accession>A0A0V0R1P5</accession>
<evidence type="ECO:0000256" key="6">
    <source>
        <dbReference type="SAM" id="MobiDB-lite"/>
    </source>
</evidence>
<dbReference type="PROSITE" id="PS00217">
    <property type="entry name" value="SUGAR_TRANSPORT_2"/>
    <property type="match status" value="1"/>
</dbReference>
<evidence type="ECO:0000259" key="8">
    <source>
        <dbReference type="PROSITE" id="PS50850"/>
    </source>
</evidence>
<dbReference type="SUPFAM" id="SSF103473">
    <property type="entry name" value="MFS general substrate transporter"/>
    <property type="match status" value="1"/>
</dbReference>
<keyword evidence="10" id="KW-1185">Reference proteome</keyword>
<feature type="transmembrane region" description="Helical" evidence="7">
    <location>
        <begin position="180"/>
        <end position="198"/>
    </location>
</feature>
<dbReference type="PROSITE" id="PS50850">
    <property type="entry name" value="MFS"/>
    <property type="match status" value="1"/>
</dbReference>
<dbReference type="InterPro" id="IPR005828">
    <property type="entry name" value="MFS_sugar_transport-like"/>
</dbReference>
<protein>
    <submittedName>
        <fullName evidence="9">Major facilitator superfamily domain, general substrate transporter</fullName>
    </submittedName>
</protein>
<comment type="subcellular location">
    <subcellularLocation>
        <location evidence="1">Membrane</location>
        <topology evidence="1">Multi-pass membrane protein</topology>
    </subcellularLocation>
</comment>
<feature type="compositionally biased region" description="Basic and acidic residues" evidence="6">
    <location>
        <begin position="70"/>
        <end position="87"/>
    </location>
</feature>
<evidence type="ECO:0000256" key="1">
    <source>
        <dbReference type="ARBA" id="ARBA00004141"/>
    </source>
</evidence>
<feature type="transmembrane region" description="Helical" evidence="7">
    <location>
        <begin position="204"/>
        <end position="225"/>
    </location>
</feature>
<feature type="transmembrane region" description="Helical" evidence="7">
    <location>
        <begin position="147"/>
        <end position="168"/>
    </location>
</feature>
<feature type="transmembrane region" description="Helical" evidence="7">
    <location>
        <begin position="406"/>
        <end position="424"/>
    </location>
</feature>
<comment type="caution">
    <text evidence="9">The sequence shown here is derived from an EMBL/GenBank/DDBJ whole genome shotgun (WGS) entry which is preliminary data.</text>
</comment>
<keyword evidence="4 7" id="KW-1133">Transmembrane helix</keyword>
<evidence type="ECO:0000256" key="3">
    <source>
        <dbReference type="ARBA" id="ARBA00022692"/>
    </source>
</evidence>
<dbReference type="Pfam" id="PF00083">
    <property type="entry name" value="Sugar_tr"/>
    <property type="match status" value="1"/>
</dbReference>
<dbReference type="GO" id="GO:0022857">
    <property type="term" value="F:transmembrane transporter activity"/>
    <property type="evidence" value="ECO:0007669"/>
    <property type="project" value="InterPro"/>
</dbReference>
<feature type="transmembrane region" description="Helical" evidence="7">
    <location>
        <begin position="436"/>
        <end position="452"/>
    </location>
</feature>
<evidence type="ECO:0000313" key="10">
    <source>
        <dbReference type="Proteomes" id="UP000054937"/>
    </source>
</evidence>
<evidence type="ECO:0000256" key="4">
    <source>
        <dbReference type="ARBA" id="ARBA00022989"/>
    </source>
</evidence>